<organism evidence="1 2">
    <name type="scientific">Xylaria curta</name>
    <dbReference type="NCBI Taxonomy" id="42375"/>
    <lineage>
        <taxon>Eukaryota</taxon>
        <taxon>Fungi</taxon>
        <taxon>Dikarya</taxon>
        <taxon>Ascomycota</taxon>
        <taxon>Pezizomycotina</taxon>
        <taxon>Sordariomycetes</taxon>
        <taxon>Xylariomycetidae</taxon>
        <taxon>Xylariales</taxon>
        <taxon>Xylariaceae</taxon>
        <taxon>Xylaria</taxon>
    </lineage>
</organism>
<name>A0ACC1NQV9_9PEZI</name>
<keyword evidence="2" id="KW-1185">Reference proteome</keyword>
<accession>A0ACC1NQV9</accession>
<dbReference type="EMBL" id="JAPDGR010001578">
    <property type="protein sequence ID" value="KAJ2981304.1"/>
    <property type="molecule type" value="Genomic_DNA"/>
</dbReference>
<sequence length="184" mass="20314">MRTSPRCALWYVVAMEWLLETSCAMAICEGRRFRMARCRRRRRERTKMKATTDTTIAMISRTGGDRWPSLNEGGGVLVGFVKDSLGLLCLVDAIRDDSLAGVSFVAIEAVTWLRKDDDFPVGRGFGVLDMAADVRLPVMEEDNETGIGISGRLSTDSTPRDDAEDRLDVTKSNELVCSGASVDE</sequence>
<evidence type="ECO:0000313" key="1">
    <source>
        <dbReference type="EMBL" id="KAJ2981304.1"/>
    </source>
</evidence>
<comment type="caution">
    <text evidence="1">The sequence shown here is derived from an EMBL/GenBank/DDBJ whole genome shotgun (WGS) entry which is preliminary data.</text>
</comment>
<dbReference type="Proteomes" id="UP001143856">
    <property type="component" value="Unassembled WGS sequence"/>
</dbReference>
<protein>
    <submittedName>
        <fullName evidence="1">Uncharacterized protein</fullName>
    </submittedName>
</protein>
<gene>
    <name evidence="1" type="ORF">NUW58_g6720</name>
</gene>
<proteinExistence type="predicted"/>
<evidence type="ECO:0000313" key="2">
    <source>
        <dbReference type="Proteomes" id="UP001143856"/>
    </source>
</evidence>
<reference evidence="1" key="1">
    <citation type="submission" date="2022-10" db="EMBL/GenBank/DDBJ databases">
        <title>Genome Sequence of Xylaria curta.</title>
        <authorList>
            <person name="Buettner E."/>
        </authorList>
    </citation>
    <scope>NUCLEOTIDE SEQUENCE</scope>
    <source>
        <strain evidence="1">Babe10</strain>
    </source>
</reference>